<name>A0A2C5YNX4_9HYPO</name>
<evidence type="ECO:0000313" key="4">
    <source>
        <dbReference type="Proteomes" id="UP000224854"/>
    </source>
</evidence>
<feature type="chain" id="PRO_5013378924" evidence="2">
    <location>
        <begin position="23"/>
        <end position="494"/>
    </location>
</feature>
<feature type="region of interest" description="Disordered" evidence="1">
    <location>
        <begin position="263"/>
        <end position="283"/>
    </location>
</feature>
<dbReference type="AlphaFoldDB" id="A0A2C5YNX4"/>
<dbReference type="EMBL" id="NJEU01000941">
    <property type="protein sequence ID" value="PHH69426.1"/>
    <property type="molecule type" value="Genomic_DNA"/>
</dbReference>
<comment type="caution">
    <text evidence="3">The sequence shown here is derived from an EMBL/GenBank/DDBJ whole genome shotgun (WGS) entry which is preliminary data.</text>
</comment>
<dbReference type="OrthoDB" id="10580269at2759"/>
<feature type="compositionally biased region" description="Polar residues" evidence="1">
    <location>
        <begin position="130"/>
        <end position="142"/>
    </location>
</feature>
<reference evidence="3 4" key="1">
    <citation type="submission" date="2017-06" db="EMBL/GenBank/DDBJ databases">
        <title>Ant-infecting Ophiocordyceps genomes reveal a high diversity of potential behavioral manipulation genes and a possible major role for enterotoxins.</title>
        <authorList>
            <person name="De Bekker C."/>
            <person name="Evans H.C."/>
            <person name="Brachmann A."/>
            <person name="Hughes D.P."/>
        </authorList>
    </citation>
    <scope>NUCLEOTIDE SEQUENCE [LARGE SCALE GENOMIC DNA]</scope>
    <source>
        <strain evidence="3 4">1348a</strain>
    </source>
</reference>
<protein>
    <submittedName>
        <fullName evidence="3">Uncharacterized protein</fullName>
    </submittedName>
</protein>
<feature type="signal peptide" evidence="2">
    <location>
        <begin position="1"/>
        <end position="22"/>
    </location>
</feature>
<feature type="region of interest" description="Disordered" evidence="1">
    <location>
        <begin position="114"/>
        <end position="158"/>
    </location>
</feature>
<gene>
    <name evidence="3" type="ORF">CDD82_7773</name>
</gene>
<evidence type="ECO:0000256" key="1">
    <source>
        <dbReference type="SAM" id="MobiDB-lite"/>
    </source>
</evidence>
<proteinExistence type="predicted"/>
<keyword evidence="4" id="KW-1185">Reference proteome</keyword>
<sequence>MKWPLLSLGLVPFFLPSHLVGAVGSDSNLANGRVKARDPLPLYKDQPSHPYYDAPPPPYYYDSSSTSPATSMSGYYITLSQSETTTAMWAASSASTFVPASSLADLSSRQATTSSVANGAETKTIPSDDAAQTSMGASQTQEPAEASEGQPDMGPSRSRVNTVVLSQTMGTWSRIAVTTAVSSLALPAPPQAPSSASMHYSSVKVNESLVPLSSLSQRPTENGSKTLPSPLASMTSWMSTGQQSAPLESFFSSVLPVSLDSASKLPDSDSLTAPSVQPSSMPTSSVLTVTYTSTVTRRASTSWRPEQPASLISVSLDSSLGSPSETSSIVFASQSAWNRTTVSRSTLPYTYTSPVPPRTLGTNSTATLGKTSMAKETGSVGGSGLPASWTGAHSGTSSLVPEVSSISRFSDDGLQRPQHSHHDGGARDQLCEFIKAGKWNKRRVEFGSRHWVDKGTFCDWWPTVSVWPQHDWQWSRDSQQQCLGFDNDVVSQGA</sequence>
<evidence type="ECO:0000256" key="2">
    <source>
        <dbReference type="SAM" id="SignalP"/>
    </source>
</evidence>
<feature type="compositionally biased region" description="Polar residues" evidence="1">
    <location>
        <begin position="269"/>
        <end position="282"/>
    </location>
</feature>
<organism evidence="3 4">
    <name type="scientific">Ophiocordyceps australis</name>
    <dbReference type="NCBI Taxonomy" id="1399860"/>
    <lineage>
        <taxon>Eukaryota</taxon>
        <taxon>Fungi</taxon>
        <taxon>Dikarya</taxon>
        <taxon>Ascomycota</taxon>
        <taxon>Pezizomycotina</taxon>
        <taxon>Sordariomycetes</taxon>
        <taxon>Hypocreomycetidae</taxon>
        <taxon>Hypocreales</taxon>
        <taxon>Ophiocordycipitaceae</taxon>
        <taxon>Ophiocordyceps</taxon>
    </lineage>
</organism>
<feature type="region of interest" description="Disordered" evidence="1">
    <location>
        <begin position="39"/>
        <end position="65"/>
    </location>
</feature>
<accession>A0A2C5YNX4</accession>
<dbReference type="Proteomes" id="UP000224854">
    <property type="component" value="Unassembled WGS sequence"/>
</dbReference>
<keyword evidence="2" id="KW-0732">Signal</keyword>
<feature type="region of interest" description="Disordered" evidence="1">
    <location>
        <begin position="213"/>
        <end position="239"/>
    </location>
</feature>
<evidence type="ECO:0000313" key="3">
    <source>
        <dbReference type="EMBL" id="PHH69426.1"/>
    </source>
</evidence>